<dbReference type="Pfam" id="PF13347">
    <property type="entry name" value="MFS_2"/>
    <property type="match status" value="1"/>
</dbReference>
<keyword evidence="1" id="KW-0472">Membrane</keyword>
<evidence type="ECO:0000313" key="3">
    <source>
        <dbReference type="EMBL" id="GAH87545.1"/>
    </source>
</evidence>
<feature type="transmembrane region" description="Helical" evidence="1">
    <location>
        <begin position="36"/>
        <end position="67"/>
    </location>
</feature>
<comment type="caution">
    <text evidence="3">The sequence shown here is derived from an EMBL/GenBank/DDBJ whole genome shotgun (WGS) entry which is preliminary data.</text>
</comment>
<keyword evidence="1" id="KW-1133">Transmembrane helix</keyword>
<feature type="transmembrane region" description="Helical" evidence="1">
    <location>
        <begin position="219"/>
        <end position="239"/>
    </location>
</feature>
<dbReference type="AlphaFoldDB" id="X1K1K4"/>
<feature type="transmembrane region" description="Helical" evidence="1">
    <location>
        <begin position="182"/>
        <end position="207"/>
    </location>
</feature>
<feature type="transmembrane region" description="Helical" evidence="1">
    <location>
        <begin position="99"/>
        <end position="117"/>
    </location>
</feature>
<name>X1K1K4_9ZZZZ</name>
<evidence type="ECO:0000259" key="2">
    <source>
        <dbReference type="PROSITE" id="PS50850"/>
    </source>
</evidence>
<protein>
    <recommendedName>
        <fullName evidence="2">Major facilitator superfamily (MFS) profile domain-containing protein</fullName>
    </recommendedName>
</protein>
<dbReference type="PANTHER" id="PTHR23528:SF1">
    <property type="entry name" value="MAJOR FACILITATOR SUPERFAMILY (MFS) PROFILE DOMAIN-CONTAINING PROTEIN"/>
    <property type="match status" value="1"/>
</dbReference>
<sequence length="249" mass="26773">LGLLTFAGLILAIIVQPIAGAISDRSGFSWGRRRPYILLGTVLAMLFISGIGFCGSYITLFIIYCLLQVSSNTAQGPYQAFIPDLVPGKRRGVASGVKTLLEIGGGVALLYPIAFFMDRYFTEQGGPWLGYTLAILGIVLLGTMLATLLLVKEQPGAGGPKLPLVSTLYKSFKIDVKANRDFVWFLVSRLLILIAFTTLQTFALYFLKDVVGVADPAAATAKFSIVAVACMLAVVYPAGRLSDKIGRRP</sequence>
<dbReference type="Gene3D" id="1.20.1250.20">
    <property type="entry name" value="MFS general substrate transporter like domains"/>
    <property type="match status" value="2"/>
</dbReference>
<feature type="non-terminal residue" evidence="3">
    <location>
        <position position="249"/>
    </location>
</feature>
<dbReference type="PROSITE" id="PS50850">
    <property type="entry name" value="MFS"/>
    <property type="match status" value="1"/>
</dbReference>
<keyword evidence="1" id="KW-0812">Transmembrane</keyword>
<proteinExistence type="predicted"/>
<reference evidence="3" key="1">
    <citation type="journal article" date="2014" name="Front. Microbiol.">
        <title>High frequency of phylogenetically diverse reductive dehalogenase-homologous genes in deep subseafloor sedimentary metagenomes.</title>
        <authorList>
            <person name="Kawai M."/>
            <person name="Futagami T."/>
            <person name="Toyoda A."/>
            <person name="Takaki Y."/>
            <person name="Nishi S."/>
            <person name="Hori S."/>
            <person name="Arai W."/>
            <person name="Tsubouchi T."/>
            <person name="Morono Y."/>
            <person name="Uchiyama I."/>
            <person name="Ito T."/>
            <person name="Fujiyama A."/>
            <person name="Inagaki F."/>
            <person name="Takami H."/>
        </authorList>
    </citation>
    <scope>NUCLEOTIDE SEQUENCE</scope>
    <source>
        <strain evidence="3">Expedition CK06-06</strain>
    </source>
</reference>
<dbReference type="EMBL" id="BARU01037389">
    <property type="protein sequence ID" value="GAH87545.1"/>
    <property type="molecule type" value="Genomic_DNA"/>
</dbReference>
<dbReference type="SUPFAM" id="SSF103473">
    <property type="entry name" value="MFS general substrate transporter"/>
    <property type="match status" value="1"/>
</dbReference>
<dbReference type="InterPro" id="IPR036259">
    <property type="entry name" value="MFS_trans_sf"/>
</dbReference>
<dbReference type="InterPro" id="IPR020846">
    <property type="entry name" value="MFS_dom"/>
</dbReference>
<feature type="non-terminal residue" evidence="3">
    <location>
        <position position="1"/>
    </location>
</feature>
<feature type="transmembrane region" description="Helical" evidence="1">
    <location>
        <begin position="129"/>
        <end position="151"/>
    </location>
</feature>
<dbReference type="PANTHER" id="PTHR23528">
    <property type="match status" value="1"/>
</dbReference>
<accession>X1K1K4</accession>
<dbReference type="GO" id="GO:0022857">
    <property type="term" value="F:transmembrane transporter activity"/>
    <property type="evidence" value="ECO:0007669"/>
    <property type="project" value="InterPro"/>
</dbReference>
<feature type="domain" description="Major facilitator superfamily (MFS) profile" evidence="2">
    <location>
        <begin position="1"/>
        <end position="249"/>
    </location>
</feature>
<evidence type="ECO:0000256" key="1">
    <source>
        <dbReference type="SAM" id="Phobius"/>
    </source>
</evidence>
<organism evidence="3">
    <name type="scientific">marine sediment metagenome</name>
    <dbReference type="NCBI Taxonomy" id="412755"/>
    <lineage>
        <taxon>unclassified sequences</taxon>
        <taxon>metagenomes</taxon>
        <taxon>ecological metagenomes</taxon>
    </lineage>
</organism>
<gene>
    <name evidence="3" type="ORF">S03H2_58270</name>
</gene>